<reference evidence="22" key="1">
    <citation type="journal article" date="2014" name="Int. J. Parasitol.">
        <title>Mitochondrial genomes of Trichinella species and genotypes ? a basis for diagnosis, and systematic and epidemiological explorations.</title>
        <authorList>
            <person name="Mohandas N."/>
            <person name="Pozio E."/>
            <person name="La Rosa G."/>
            <person name="Korhonen P.K."/>
            <person name="Young N.D."/>
            <person name="Koehler A.V."/>
            <person name="Hall R.S."/>
            <person name="Sternberg P.W."/>
            <person name="Boag P.R."/>
            <person name="Jex A.R."/>
            <person name="Chang B.C."/>
            <person name="Gasser R.B."/>
        </authorList>
    </citation>
    <scope>NUCLEOTIDE SEQUENCE</scope>
    <source>
        <strain evidence="22">ISS2496</strain>
    </source>
</reference>
<feature type="domain" description="Cytochrome oxidase subunit II transmembrane region profile" evidence="21">
    <location>
        <begin position="1"/>
        <end position="90"/>
    </location>
</feature>
<dbReference type="GO" id="GO:0016491">
    <property type="term" value="F:oxidoreductase activity"/>
    <property type="evidence" value="ECO:0007669"/>
    <property type="project" value="InterPro"/>
</dbReference>
<sequence>MMKWTAMYTQDSYNYSSLLLTNFTDWVMIMMLSILILVLWIYMGTLFTSTNSLMLNHKWLEFLWTISPLGVLLSMASMSMKALYTEEGLPTSPILSLKITGHQWYWTYNYPDFNLEFDSYMKEWESQDFRLLDCDNRVILPTQVPIRVSVTSADVIHSWTIPSLSIKMDAMPGRINSTTTESTLPGIMYGQCSELCGVNHSFMPITIEFTTISAFKSWVNMMLLL</sequence>
<dbReference type="SUPFAM" id="SSF49503">
    <property type="entry name" value="Cupredoxins"/>
    <property type="match status" value="1"/>
</dbReference>
<feature type="transmembrane region" description="Helical" evidence="19">
    <location>
        <begin position="20"/>
        <end position="42"/>
    </location>
</feature>
<evidence type="ECO:0000256" key="9">
    <source>
        <dbReference type="ARBA" id="ARBA00022792"/>
    </source>
</evidence>
<keyword evidence="8 18" id="KW-0479">Metal-binding</keyword>
<dbReference type="EMBL" id="MF668227">
    <property type="protein sequence ID" value="ATV98828.1"/>
    <property type="molecule type" value="Genomic_DNA"/>
</dbReference>
<comment type="subcellular location">
    <subcellularLocation>
        <location evidence="1 18">Mitochondrion inner membrane</location>
        <topology evidence="1 18">Multi-pass membrane protein</topology>
    </subcellularLocation>
</comment>
<evidence type="ECO:0000256" key="5">
    <source>
        <dbReference type="ARBA" id="ARBA00022448"/>
    </source>
</evidence>
<dbReference type="PROSITE" id="PS50999">
    <property type="entry name" value="COX2_TM"/>
    <property type="match status" value="1"/>
</dbReference>
<dbReference type="InterPro" id="IPR014222">
    <property type="entry name" value="Cyt_c_oxidase_su2"/>
</dbReference>
<keyword evidence="15 18" id="KW-0496">Mitochondrion</keyword>
<feature type="transmembrane region" description="Helical" evidence="19">
    <location>
        <begin position="62"/>
        <end position="84"/>
    </location>
</feature>
<keyword evidence="5 18" id="KW-0813">Transport</keyword>
<comment type="similarity">
    <text evidence="2 18">Belongs to the cytochrome c oxidase subunit 2 family.</text>
</comment>
<geneLocation type="mitochondrion" evidence="22"/>
<dbReference type="InterPro" id="IPR036257">
    <property type="entry name" value="Cyt_c_oxidase_su2_TM_sf"/>
</dbReference>
<comment type="subunit">
    <text evidence="3">Component of the cytochrome c oxidase (complex IV, CIV), a multisubunit enzyme composed of a catalytic core of 3 subunits and several supernumerary subunits. The complex exists as a monomer or a dimer and forms supercomplexes (SCs) in the inner mitochondrial membrane with ubiquinol-cytochrome c oxidoreductase (cytochrome b-c1 complex, complex III, CIII).</text>
</comment>
<gene>
    <name evidence="22" type="primary">cox2</name>
</gene>
<dbReference type="GO" id="GO:0005743">
    <property type="term" value="C:mitochondrial inner membrane"/>
    <property type="evidence" value="ECO:0007669"/>
    <property type="project" value="UniProtKB-SubCell"/>
</dbReference>
<comment type="function">
    <text evidence="18">Component of the cytochrome c oxidase, the last enzyme in the mitochondrial electron transport chain which drives oxidative phosphorylation. The respiratory chain contains 3 multisubunit complexes succinate dehydrogenase (complex II, CII), ubiquinol-cytochrome c oxidoreductase (cytochrome b-c1 complex, complex III, CIII) and cytochrome c oxidase (complex IV, CIV), that cooperate to transfer electrons derived from NADH and succinate to molecular oxygen, creating an electrochemical gradient over the inner membrane that drives transmembrane transport and the ATP synthase. Cytochrome c oxidase is the component of the respiratory chain that catalyzes the reduction of oxygen to water. Electrons originating from reduced cytochrome c in the intermembrane space (IMS) are transferred via the dinuclear copper A center (CU(A)) of subunit 2 and heme A of subunit 1 to the active site in subunit 1, a binuclear center (BNC) formed by heme A3 and copper B (CU(B)). The BNC reduces molecular oxygen to 2 water molecules using 4 electrons from cytochrome c in the IMS and 4 protons from the mitochondrial matrix.</text>
</comment>
<comment type="cofactor">
    <cofactor evidence="18">
        <name>Cu cation</name>
        <dbReference type="ChEBI" id="CHEBI:23378"/>
    </cofactor>
    <text evidence="18">Binds a copper A center.</text>
</comment>
<evidence type="ECO:0000256" key="1">
    <source>
        <dbReference type="ARBA" id="ARBA00004448"/>
    </source>
</evidence>
<evidence type="ECO:0000256" key="6">
    <source>
        <dbReference type="ARBA" id="ARBA00022660"/>
    </source>
</evidence>
<evidence type="ECO:0000256" key="15">
    <source>
        <dbReference type="ARBA" id="ARBA00023128"/>
    </source>
</evidence>
<dbReference type="Pfam" id="PF02790">
    <property type="entry name" value="COX2_TM"/>
    <property type="match status" value="1"/>
</dbReference>
<dbReference type="PROSITE" id="PS00078">
    <property type="entry name" value="COX2"/>
    <property type="match status" value="1"/>
</dbReference>
<evidence type="ECO:0000256" key="13">
    <source>
        <dbReference type="ARBA" id="ARBA00022989"/>
    </source>
</evidence>
<evidence type="ECO:0000259" key="21">
    <source>
        <dbReference type="PROSITE" id="PS50999"/>
    </source>
</evidence>
<keyword evidence="14 18" id="KW-0186">Copper</keyword>
<dbReference type="EMBL" id="KM357412">
    <property type="protein sequence ID" value="AIW56956.1"/>
    <property type="molecule type" value="Genomic_DNA"/>
</dbReference>
<dbReference type="InterPro" id="IPR034210">
    <property type="entry name" value="CcO_II_C"/>
</dbReference>
<dbReference type="PRINTS" id="PR01166">
    <property type="entry name" value="CYCOXIDASEII"/>
</dbReference>
<evidence type="ECO:0000256" key="12">
    <source>
        <dbReference type="ARBA" id="ARBA00022982"/>
    </source>
</evidence>
<dbReference type="InterPro" id="IPR001505">
    <property type="entry name" value="Copper_CuA"/>
</dbReference>
<keyword evidence="13 19" id="KW-1133">Transmembrane helix</keyword>
<evidence type="ECO:0000256" key="3">
    <source>
        <dbReference type="ARBA" id="ARBA00011164"/>
    </source>
</evidence>
<feature type="domain" description="Cytochrome oxidase subunit II copper A binding" evidence="20">
    <location>
        <begin position="92"/>
        <end position="221"/>
    </location>
</feature>
<evidence type="ECO:0000259" key="20">
    <source>
        <dbReference type="PROSITE" id="PS50857"/>
    </source>
</evidence>
<evidence type="ECO:0000256" key="2">
    <source>
        <dbReference type="ARBA" id="ARBA00007866"/>
    </source>
</evidence>
<dbReference type="GO" id="GO:0004129">
    <property type="term" value="F:cytochrome-c oxidase activity"/>
    <property type="evidence" value="ECO:0007669"/>
    <property type="project" value="UniProtKB-EC"/>
</dbReference>
<accession>A0A0A0UYD9</accession>
<name>A0A0A0UYD9_9BILA</name>
<evidence type="ECO:0000256" key="11">
    <source>
        <dbReference type="ARBA" id="ARBA00022967"/>
    </source>
</evidence>
<evidence type="ECO:0000313" key="22">
    <source>
        <dbReference type="EMBL" id="AIW56956.1"/>
    </source>
</evidence>
<evidence type="ECO:0000256" key="4">
    <source>
        <dbReference type="ARBA" id="ARBA00015946"/>
    </source>
</evidence>
<keyword evidence="7 18" id="KW-0812">Transmembrane</keyword>
<dbReference type="PANTHER" id="PTHR22888:SF9">
    <property type="entry name" value="CYTOCHROME C OXIDASE SUBUNIT 2"/>
    <property type="match status" value="1"/>
</dbReference>
<dbReference type="InterPro" id="IPR011759">
    <property type="entry name" value="Cyt_c_oxidase_su2_TM_dom"/>
</dbReference>
<protein>
    <recommendedName>
        <fullName evidence="4 18">Cytochrome c oxidase subunit 2</fullName>
    </recommendedName>
</protein>
<comment type="catalytic activity">
    <reaction evidence="17">
        <text>4 Fe(II)-[cytochrome c] + O2 + 8 H(+)(in) = 4 Fe(III)-[cytochrome c] + 2 H2O + 4 H(+)(out)</text>
        <dbReference type="Rhea" id="RHEA:11436"/>
        <dbReference type="Rhea" id="RHEA-COMP:10350"/>
        <dbReference type="Rhea" id="RHEA-COMP:14399"/>
        <dbReference type="ChEBI" id="CHEBI:15377"/>
        <dbReference type="ChEBI" id="CHEBI:15378"/>
        <dbReference type="ChEBI" id="CHEBI:15379"/>
        <dbReference type="ChEBI" id="CHEBI:29033"/>
        <dbReference type="ChEBI" id="CHEBI:29034"/>
        <dbReference type="EC" id="7.1.1.9"/>
    </reaction>
    <physiologicalReaction direction="left-to-right" evidence="17">
        <dbReference type="Rhea" id="RHEA:11437"/>
    </physiologicalReaction>
</comment>
<keyword evidence="10" id="KW-0460">Magnesium</keyword>
<dbReference type="PANTHER" id="PTHR22888">
    <property type="entry name" value="CYTOCHROME C OXIDASE, SUBUNIT II"/>
    <property type="match status" value="1"/>
</dbReference>
<evidence type="ECO:0000256" key="16">
    <source>
        <dbReference type="ARBA" id="ARBA00023136"/>
    </source>
</evidence>
<reference evidence="23" key="2">
    <citation type="submission" date="2017-08" db="EMBL/GenBank/DDBJ databases">
        <title>Biogeographic study of the genus Trichinella.</title>
        <authorList>
            <person name="Krivokapich S.J."/>
            <person name="Gonzalez Prous C.L."/>
            <person name="Gatti G.M."/>
            <person name="Confalonieri V."/>
        </authorList>
    </citation>
    <scope>NUCLEOTIDE SEQUENCE</scope>
    <source>
        <strain evidence="23">ISS2311</strain>
    </source>
</reference>
<dbReference type="CDD" id="cd13912">
    <property type="entry name" value="CcO_II_C"/>
    <property type="match status" value="1"/>
</dbReference>
<keyword evidence="6 18" id="KW-0679">Respiratory chain</keyword>
<dbReference type="FunFam" id="2.60.40.420:FF:000001">
    <property type="entry name" value="Cytochrome c oxidase subunit 2"/>
    <property type="match status" value="1"/>
</dbReference>
<dbReference type="Gene3D" id="2.60.40.420">
    <property type="entry name" value="Cupredoxins - blue copper proteins"/>
    <property type="match status" value="1"/>
</dbReference>
<dbReference type="InterPro" id="IPR002429">
    <property type="entry name" value="CcO_II-like_C"/>
</dbReference>
<organism evidence="22">
    <name type="scientific">Trichinella patagoniensis</name>
    <dbReference type="NCBI Taxonomy" id="990121"/>
    <lineage>
        <taxon>Eukaryota</taxon>
        <taxon>Metazoa</taxon>
        <taxon>Ecdysozoa</taxon>
        <taxon>Nematoda</taxon>
        <taxon>Enoplea</taxon>
        <taxon>Dorylaimia</taxon>
        <taxon>Trichinellida</taxon>
        <taxon>Trichinellidae</taxon>
        <taxon>Trichinella</taxon>
    </lineage>
</organism>
<evidence type="ECO:0000313" key="23">
    <source>
        <dbReference type="EMBL" id="ATV98828.1"/>
    </source>
</evidence>
<dbReference type="InterPro" id="IPR045187">
    <property type="entry name" value="CcO_II"/>
</dbReference>
<keyword evidence="16 18" id="KW-0472">Membrane</keyword>
<keyword evidence="12 18" id="KW-0249">Electron transport</keyword>
<dbReference type="GO" id="GO:0005507">
    <property type="term" value="F:copper ion binding"/>
    <property type="evidence" value="ECO:0007669"/>
    <property type="project" value="InterPro"/>
</dbReference>
<proteinExistence type="inferred from homology"/>
<dbReference type="PROSITE" id="PS50857">
    <property type="entry name" value="COX2_CUA"/>
    <property type="match status" value="1"/>
</dbReference>
<evidence type="ECO:0000256" key="10">
    <source>
        <dbReference type="ARBA" id="ARBA00022842"/>
    </source>
</evidence>
<keyword evidence="11" id="KW-1278">Translocase</keyword>
<dbReference type="AlphaFoldDB" id="A0A0A0UYD9"/>
<evidence type="ECO:0000256" key="7">
    <source>
        <dbReference type="ARBA" id="ARBA00022692"/>
    </source>
</evidence>
<evidence type="ECO:0000256" key="17">
    <source>
        <dbReference type="ARBA" id="ARBA00049512"/>
    </source>
</evidence>
<dbReference type="SUPFAM" id="SSF81464">
    <property type="entry name" value="Cytochrome c oxidase subunit II-like, transmembrane region"/>
    <property type="match status" value="1"/>
</dbReference>
<evidence type="ECO:0000256" key="8">
    <source>
        <dbReference type="ARBA" id="ARBA00022723"/>
    </source>
</evidence>
<keyword evidence="9 18" id="KW-0999">Mitochondrion inner membrane</keyword>
<dbReference type="Pfam" id="PF00116">
    <property type="entry name" value="COX2"/>
    <property type="match status" value="1"/>
</dbReference>
<dbReference type="GO" id="GO:0042773">
    <property type="term" value="P:ATP synthesis coupled electron transport"/>
    <property type="evidence" value="ECO:0007669"/>
    <property type="project" value="TreeGrafter"/>
</dbReference>
<evidence type="ECO:0000256" key="14">
    <source>
        <dbReference type="ARBA" id="ARBA00023008"/>
    </source>
</evidence>
<evidence type="ECO:0000256" key="18">
    <source>
        <dbReference type="RuleBase" id="RU000457"/>
    </source>
</evidence>
<evidence type="ECO:0000256" key="19">
    <source>
        <dbReference type="SAM" id="Phobius"/>
    </source>
</evidence>
<dbReference type="InterPro" id="IPR008972">
    <property type="entry name" value="Cupredoxin"/>
</dbReference>
<dbReference type="Gene3D" id="1.10.287.90">
    <property type="match status" value="1"/>
</dbReference>
<dbReference type="NCBIfam" id="TIGR02866">
    <property type="entry name" value="CoxB"/>
    <property type="match status" value="1"/>
</dbReference>